<dbReference type="OMA" id="YMTLQEN"/>
<accession>W2R7V1</accession>
<organism evidence="1 2">
    <name type="scientific">Phytophthora nicotianae (strain INRA-310)</name>
    <name type="common">Phytophthora parasitica</name>
    <dbReference type="NCBI Taxonomy" id="761204"/>
    <lineage>
        <taxon>Eukaryota</taxon>
        <taxon>Sar</taxon>
        <taxon>Stramenopiles</taxon>
        <taxon>Oomycota</taxon>
        <taxon>Peronosporomycetes</taxon>
        <taxon>Peronosporales</taxon>
        <taxon>Peronosporaceae</taxon>
        <taxon>Phytophthora</taxon>
    </lineage>
</organism>
<gene>
    <name evidence="1" type="ORF">PPTG_21088</name>
</gene>
<evidence type="ECO:0000313" key="2">
    <source>
        <dbReference type="Proteomes" id="UP000018817"/>
    </source>
</evidence>
<evidence type="ECO:0000313" key="1">
    <source>
        <dbReference type="EMBL" id="ETN21488.1"/>
    </source>
</evidence>
<name>W2R7V1_PHYN3</name>
<reference evidence="1 2" key="2">
    <citation type="submission" date="2013-11" db="EMBL/GenBank/DDBJ databases">
        <title>The Genome Sequence of Phytophthora parasitica INRA-310.</title>
        <authorList>
            <consortium name="The Broad Institute Genomics Platform"/>
            <person name="Russ C."/>
            <person name="Tyler B."/>
            <person name="Panabieres F."/>
            <person name="Shan W."/>
            <person name="Tripathy S."/>
            <person name="Grunwald N."/>
            <person name="Machado M."/>
            <person name="Johnson C.S."/>
            <person name="Arredondo F."/>
            <person name="Hong C."/>
            <person name="Coffey M."/>
            <person name="Young S.K."/>
            <person name="Zeng Q."/>
            <person name="Gargeya S."/>
            <person name="Fitzgerald M."/>
            <person name="Abouelleil A."/>
            <person name="Alvarado L."/>
            <person name="Chapman S.B."/>
            <person name="Gainer-Dewar J."/>
            <person name="Goldberg J."/>
            <person name="Griggs A."/>
            <person name="Gujja S."/>
            <person name="Hansen M."/>
            <person name="Howarth C."/>
            <person name="Imamovic A."/>
            <person name="Ireland A."/>
            <person name="Larimer J."/>
            <person name="McCowan C."/>
            <person name="Murphy C."/>
            <person name="Pearson M."/>
            <person name="Poon T.W."/>
            <person name="Priest M."/>
            <person name="Roberts A."/>
            <person name="Saif S."/>
            <person name="Shea T."/>
            <person name="Sykes S."/>
            <person name="Wortman J."/>
            <person name="Nusbaum C."/>
            <person name="Birren B."/>
        </authorList>
    </citation>
    <scope>NUCLEOTIDE SEQUENCE [LARGE SCALE GENOMIC DNA]</scope>
    <source>
        <strain evidence="1 2">INRA-310</strain>
    </source>
</reference>
<reference evidence="2" key="1">
    <citation type="submission" date="2011-12" db="EMBL/GenBank/DDBJ databases">
        <authorList>
            <consortium name="The Broad Institute Genome Sequencing Platform"/>
            <person name="Russ C."/>
            <person name="Tyler B."/>
            <person name="Panabieres F."/>
            <person name="Shan W."/>
            <person name="Tripathy S."/>
            <person name="Grunwald N."/>
            <person name="Machado M."/>
            <person name="Young S.K."/>
            <person name="Zeng Q."/>
            <person name="Gargeya S."/>
            <person name="Fitzgerald M."/>
            <person name="Haas B."/>
            <person name="Abouelleil A."/>
            <person name="Alvarado L."/>
            <person name="Arachchi H.M."/>
            <person name="Berlin A."/>
            <person name="Chapman S.B."/>
            <person name="Gearin G."/>
            <person name="Goldberg J."/>
            <person name="Griggs A."/>
            <person name="Gujja S."/>
            <person name="Hansen M."/>
            <person name="Heiman D."/>
            <person name="Howarth C."/>
            <person name="Larimer J."/>
            <person name="Lui A."/>
            <person name="MacDonald P.J.P."/>
            <person name="McCowen C."/>
            <person name="Montmayeur A."/>
            <person name="Murphy C."/>
            <person name="Neiman D."/>
            <person name="Pearson M."/>
            <person name="Priest M."/>
            <person name="Roberts A."/>
            <person name="Saif S."/>
            <person name="Shea T."/>
            <person name="Sisk P."/>
            <person name="Stolte C."/>
            <person name="Sykes S."/>
            <person name="Wortman J."/>
            <person name="Nusbaum C."/>
            <person name="Birren B."/>
        </authorList>
    </citation>
    <scope>NUCLEOTIDE SEQUENCE [LARGE SCALE GENOMIC DNA]</scope>
    <source>
        <strain evidence="2">INRA-310</strain>
    </source>
</reference>
<dbReference type="EMBL" id="KI669563">
    <property type="protein sequence ID" value="ETN21488.1"/>
    <property type="molecule type" value="Genomic_DNA"/>
</dbReference>
<proteinExistence type="predicted"/>
<dbReference type="AlphaFoldDB" id="W2R7V1"/>
<sequence length="86" mass="10075">MTLQKFAPDNSQNERETAISTFERFLLSEDVNMGFIASCLLGHEDSPTSMKLVDRFMKYMTLQENRKLDSYPKHRSAIKKRLLKMD</sequence>
<dbReference type="RefSeq" id="XP_008893789.1">
    <property type="nucleotide sequence ID" value="XM_008895541.1"/>
</dbReference>
<protein>
    <submittedName>
        <fullName evidence="1">Uncharacterized protein</fullName>
    </submittedName>
</protein>
<dbReference type="VEuPathDB" id="FungiDB:PPTG_21088"/>
<dbReference type="STRING" id="761204.W2R7V1"/>
<dbReference type="Proteomes" id="UP000018817">
    <property type="component" value="Unassembled WGS sequence"/>
</dbReference>
<dbReference type="GeneID" id="20189687"/>